<organism evidence="9 10">
    <name type="scientific">Akanthomyces muscarius</name>
    <name type="common">Entomopathogenic fungus</name>
    <name type="synonym">Lecanicillium muscarium</name>
    <dbReference type="NCBI Taxonomy" id="2231603"/>
    <lineage>
        <taxon>Eukaryota</taxon>
        <taxon>Fungi</taxon>
        <taxon>Dikarya</taxon>
        <taxon>Ascomycota</taxon>
        <taxon>Pezizomycotina</taxon>
        <taxon>Sordariomycetes</taxon>
        <taxon>Hypocreomycetidae</taxon>
        <taxon>Hypocreales</taxon>
        <taxon>Cordycipitaceae</taxon>
        <taxon>Akanthomyces</taxon>
    </lineage>
</organism>
<feature type="transmembrane region" description="Helical" evidence="7">
    <location>
        <begin position="203"/>
        <end position="224"/>
    </location>
</feature>
<gene>
    <name evidence="9" type="ORF">LMH87_001415</name>
</gene>
<evidence type="ECO:0000313" key="9">
    <source>
        <dbReference type="EMBL" id="KAJ4146856.1"/>
    </source>
</evidence>
<keyword evidence="3" id="KW-0050">Antiport</keyword>
<dbReference type="InterPro" id="IPR004481">
    <property type="entry name" value="K/Na/Ca-exchanger"/>
</dbReference>
<evidence type="ECO:0000256" key="1">
    <source>
        <dbReference type="ARBA" id="ARBA00004141"/>
    </source>
</evidence>
<keyword evidence="6 7" id="KW-0472">Membrane</keyword>
<reference evidence="9" key="1">
    <citation type="journal article" date="2023" name="Access Microbiol">
        <title>De-novo genome assembly for Akanthomyces muscarius, a biocontrol agent of insect agricultural pests.</title>
        <authorList>
            <person name="Erdos Z."/>
            <person name="Studholme D.J."/>
            <person name="Raymond B."/>
            <person name="Sharma M."/>
        </authorList>
    </citation>
    <scope>NUCLEOTIDE SEQUENCE</scope>
    <source>
        <strain evidence="9">Ve6</strain>
    </source>
</reference>
<evidence type="ECO:0000256" key="3">
    <source>
        <dbReference type="ARBA" id="ARBA00022449"/>
    </source>
</evidence>
<dbReference type="GO" id="GO:0006874">
    <property type="term" value="P:intracellular calcium ion homeostasis"/>
    <property type="evidence" value="ECO:0007669"/>
    <property type="project" value="TreeGrafter"/>
</dbReference>
<keyword evidence="10" id="KW-1185">Reference proteome</keyword>
<sequence length="354" mass="37347">MAQAGVVAFNIGAFVSTLFLLEFGADKFIAHTSIVAARTKISEVVIGLVTAGAEWEELAVVVGSLAQGRSSLALGNVVGASISNILGAFSLGLLFYGQGEVVEFDRSSRIYSLLVLVLTTSVTPIIYHSTAITWLTGGILLIATFAVYFLLIAVAIGRGVLTAPEDSDSDSDDDDNEANSVSSRTALLNDDTTTRQSQRRHGLGYHALYLLFGFLAICLAGYVLSQAATNITDALGMSDVLFSVVILAIATTLPEKFIAVMSGFRGHPGILVANCAGSNIFLLSLCCGIIMVGTRGDLDKGTMTITELSVLWLSTVAFTATVWFGGSYARWIGGAMLGSYVGFIILEFTVIHSV</sequence>
<feature type="domain" description="Sodium/calcium exchanger membrane region" evidence="8">
    <location>
        <begin position="11"/>
        <end position="151"/>
    </location>
</feature>
<evidence type="ECO:0000256" key="4">
    <source>
        <dbReference type="ARBA" id="ARBA00022692"/>
    </source>
</evidence>
<keyword evidence="3" id="KW-0813">Transport</keyword>
<feature type="transmembrane region" description="Helical" evidence="7">
    <location>
        <begin position="231"/>
        <end position="250"/>
    </location>
</feature>
<feature type="domain" description="Sodium/calcium exchanger membrane region" evidence="8">
    <location>
        <begin position="207"/>
        <end position="346"/>
    </location>
</feature>
<protein>
    <recommendedName>
        <fullName evidence="8">Sodium/calcium exchanger membrane region domain-containing protein</fullName>
    </recommendedName>
</protein>
<feature type="transmembrane region" description="Helical" evidence="7">
    <location>
        <begin position="73"/>
        <end position="96"/>
    </location>
</feature>
<dbReference type="PANTHER" id="PTHR10846:SF8">
    <property type="entry name" value="INNER MEMBRANE PROTEIN YRBG"/>
    <property type="match status" value="1"/>
</dbReference>
<dbReference type="Gene3D" id="1.20.1420.30">
    <property type="entry name" value="NCX, central ion-binding region"/>
    <property type="match status" value="2"/>
</dbReference>
<feature type="transmembrane region" description="Helical" evidence="7">
    <location>
        <begin position="270"/>
        <end position="293"/>
    </location>
</feature>
<evidence type="ECO:0000256" key="5">
    <source>
        <dbReference type="ARBA" id="ARBA00022989"/>
    </source>
</evidence>
<evidence type="ECO:0000259" key="8">
    <source>
        <dbReference type="Pfam" id="PF01699"/>
    </source>
</evidence>
<keyword evidence="5 7" id="KW-1133">Transmembrane helix</keyword>
<dbReference type="Proteomes" id="UP001144673">
    <property type="component" value="Chromosome 3"/>
</dbReference>
<feature type="transmembrane region" description="Helical" evidence="7">
    <location>
        <begin position="305"/>
        <end position="325"/>
    </location>
</feature>
<evidence type="ECO:0000256" key="7">
    <source>
        <dbReference type="SAM" id="Phobius"/>
    </source>
</evidence>
<dbReference type="InterPro" id="IPR044880">
    <property type="entry name" value="NCX_ion-bd_dom_sf"/>
</dbReference>
<dbReference type="Pfam" id="PF01699">
    <property type="entry name" value="Na_Ca_ex"/>
    <property type="match status" value="2"/>
</dbReference>
<dbReference type="InterPro" id="IPR004837">
    <property type="entry name" value="NaCa_Exmemb"/>
</dbReference>
<dbReference type="EMBL" id="JAJHUN010000010">
    <property type="protein sequence ID" value="KAJ4146856.1"/>
    <property type="molecule type" value="Genomic_DNA"/>
</dbReference>
<comment type="similarity">
    <text evidence="2">Belongs to the Ca(2+):cation antiporter (CaCA) (TC 2.A.19) family. SLC24A subfamily.</text>
</comment>
<feature type="transmembrane region" description="Helical" evidence="7">
    <location>
        <begin position="108"/>
        <end position="127"/>
    </location>
</feature>
<keyword evidence="4 7" id="KW-0812">Transmembrane</keyword>
<proteinExistence type="inferred from homology"/>
<feature type="transmembrane region" description="Helical" evidence="7">
    <location>
        <begin position="139"/>
        <end position="161"/>
    </location>
</feature>
<evidence type="ECO:0000256" key="2">
    <source>
        <dbReference type="ARBA" id="ARBA00005364"/>
    </source>
</evidence>
<dbReference type="KEGG" id="amus:LMH87_001415"/>
<feature type="transmembrane region" description="Helical" evidence="7">
    <location>
        <begin position="331"/>
        <end position="351"/>
    </location>
</feature>
<dbReference type="PANTHER" id="PTHR10846">
    <property type="entry name" value="SODIUM/POTASSIUM/CALCIUM EXCHANGER"/>
    <property type="match status" value="1"/>
</dbReference>
<accession>A0A9W8UG35</accession>
<comment type="subcellular location">
    <subcellularLocation>
        <location evidence="1">Membrane</location>
        <topology evidence="1">Multi-pass membrane protein</topology>
    </subcellularLocation>
</comment>
<dbReference type="RefSeq" id="XP_056049797.1">
    <property type="nucleotide sequence ID" value="XM_056192686.1"/>
</dbReference>
<dbReference type="GO" id="GO:0005886">
    <property type="term" value="C:plasma membrane"/>
    <property type="evidence" value="ECO:0007669"/>
    <property type="project" value="TreeGrafter"/>
</dbReference>
<dbReference type="GO" id="GO:0005262">
    <property type="term" value="F:calcium channel activity"/>
    <property type="evidence" value="ECO:0007669"/>
    <property type="project" value="TreeGrafter"/>
</dbReference>
<dbReference type="AlphaFoldDB" id="A0A9W8UG35"/>
<name>A0A9W8UG35_AKAMU</name>
<evidence type="ECO:0000256" key="6">
    <source>
        <dbReference type="ARBA" id="ARBA00023136"/>
    </source>
</evidence>
<dbReference type="GO" id="GO:0008273">
    <property type="term" value="F:calcium, potassium:sodium antiporter activity"/>
    <property type="evidence" value="ECO:0007669"/>
    <property type="project" value="TreeGrafter"/>
</dbReference>
<evidence type="ECO:0000313" key="10">
    <source>
        <dbReference type="Proteomes" id="UP001144673"/>
    </source>
</evidence>
<dbReference type="GeneID" id="80888574"/>
<feature type="transmembrane region" description="Helical" evidence="7">
    <location>
        <begin position="6"/>
        <end position="25"/>
    </location>
</feature>
<comment type="caution">
    <text evidence="9">The sequence shown here is derived from an EMBL/GenBank/DDBJ whole genome shotgun (WGS) entry which is preliminary data.</text>
</comment>